<keyword evidence="2" id="KW-0472">Membrane</keyword>
<feature type="domain" description="Calcineurin-like phosphoesterase" evidence="3">
    <location>
        <begin position="166"/>
        <end position="351"/>
    </location>
</feature>
<dbReference type="Gene3D" id="3.60.21.10">
    <property type="match status" value="1"/>
</dbReference>
<keyword evidence="5" id="KW-1185">Reference proteome</keyword>
<evidence type="ECO:0000256" key="1">
    <source>
        <dbReference type="SAM" id="MobiDB-lite"/>
    </source>
</evidence>
<feature type="region of interest" description="Disordered" evidence="1">
    <location>
        <begin position="1"/>
        <end position="30"/>
    </location>
</feature>
<dbReference type="GO" id="GO:0000298">
    <property type="term" value="F:endopolyphosphatase activity"/>
    <property type="evidence" value="ECO:0007669"/>
    <property type="project" value="TreeGrafter"/>
</dbReference>
<dbReference type="InterPro" id="IPR050126">
    <property type="entry name" value="Ap4A_hydrolase"/>
</dbReference>
<keyword evidence="2" id="KW-1133">Transmembrane helix</keyword>
<dbReference type="PANTHER" id="PTHR42850:SF4">
    <property type="entry name" value="ZINC-DEPENDENT ENDOPOLYPHOSPHATASE"/>
    <property type="match status" value="1"/>
</dbReference>
<name>A0AAD6CJU2_9EURO</name>
<dbReference type="Pfam" id="PF00149">
    <property type="entry name" value="Metallophos"/>
    <property type="match status" value="1"/>
</dbReference>
<dbReference type="GO" id="GO:0005737">
    <property type="term" value="C:cytoplasm"/>
    <property type="evidence" value="ECO:0007669"/>
    <property type="project" value="TreeGrafter"/>
</dbReference>
<dbReference type="AlphaFoldDB" id="A0AAD6CJU2"/>
<evidence type="ECO:0000259" key="3">
    <source>
        <dbReference type="Pfam" id="PF00149"/>
    </source>
</evidence>
<evidence type="ECO:0000313" key="5">
    <source>
        <dbReference type="Proteomes" id="UP001220324"/>
    </source>
</evidence>
<keyword evidence="2" id="KW-0812">Transmembrane</keyword>
<accession>A0AAD6CJU2</accession>
<sequence length="424" mass="47278">MATYESDHELDDSENLSYHHSSSSSSPSRFSRISRPLIESVRNGWQSHSNISYHSLSPENDKNPRWLQMTLSVVAAPRFRRYVVVYVTLFILSWCGWSLFLRPLLQDRSDLLHSLDPASKSESGGWFGSNSLPKFDDLIQVRTLDPDLVPMAPLEGVDAAEWKSKRLIVVGDVHGCKEELVKLLDKVSFSEEDGDHLIFTGDLINKGPDSAGVVDLAREHSASCVRGNHEDRVLLFRHEIMSPTAMTEAEEVQSQIFSSKELKERALARSLTDEQAQWLEACPVILDVGFVQGMGQVAVVHGGLVPGVDFEKQDPSSVMTMRTIDLDTHVPSASHDGLNWAKMFDKHQSILHTSLKHSNADPHSQTTTVIYGHDAKRSLNIRTYTKGLDTGCYKGGKLTALVIQDGGKQELVQVKCHTNYSKDE</sequence>
<organism evidence="4 5">
    <name type="scientific">Penicillium frequentans</name>
    <dbReference type="NCBI Taxonomy" id="3151616"/>
    <lineage>
        <taxon>Eukaryota</taxon>
        <taxon>Fungi</taxon>
        <taxon>Dikarya</taxon>
        <taxon>Ascomycota</taxon>
        <taxon>Pezizomycotina</taxon>
        <taxon>Eurotiomycetes</taxon>
        <taxon>Eurotiomycetidae</taxon>
        <taxon>Eurotiales</taxon>
        <taxon>Aspergillaceae</taxon>
        <taxon>Penicillium</taxon>
    </lineage>
</organism>
<feature type="transmembrane region" description="Helical" evidence="2">
    <location>
        <begin position="82"/>
        <end position="100"/>
    </location>
</feature>
<gene>
    <name evidence="4" type="ORF">N7494_011390</name>
</gene>
<reference evidence="4 5" key="1">
    <citation type="journal article" date="2023" name="IMA Fungus">
        <title>Comparative genomic study of the Penicillium genus elucidates a diverse pangenome and 15 lateral gene transfer events.</title>
        <authorList>
            <person name="Petersen C."/>
            <person name="Sorensen T."/>
            <person name="Nielsen M.R."/>
            <person name="Sondergaard T.E."/>
            <person name="Sorensen J.L."/>
            <person name="Fitzpatrick D.A."/>
            <person name="Frisvad J.C."/>
            <person name="Nielsen K.L."/>
        </authorList>
    </citation>
    <scope>NUCLEOTIDE SEQUENCE [LARGE SCALE GENOMIC DNA]</scope>
    <source>
        <strain evidence="4 5">IBT 35679</strain>
    </source>
</reference>
<dbReference type="EMBL" id="JAQIZZ010000008">
    <property type="protein sequence ID" value="KAJ5524740.1"/>
    <property type="molecule type" value="Genomic_DNA"/>
</dbReference>
<protein>
    <recommendedName>
        <fullName evidence="3">Calcineurin-like phosphoesterase domain-containing protein</fullName>
    </recommendedName>
</protein>
<comment type="caution">
    <text evidence="4">The sequence shown here is derived from an EMBL/GenBank/DDBJ whole genome shotgun (WGS) entry which is preliminary data.</text>
</comment>
<dbReference type="GO" id="GO:0006798">
    <property type="term" value="P:polyphosphate catabolic process"/>
    <property type="evidence" value="ECO:0007669"/>
    <property type="project" value="TreeGrafter"/>
</dbReference>
<feature type="compositionally biased region" description="Low complexity" evidence="1">
    <location>
        <begin position="21"/>
        <end position="30"/>
    </location>
</feature>
<evidence type="ECO:0000313" key="4">
    <source>
        <dbReference type="EMBL" id="KAJ5524740.1"/>
    </source>
</evidence>
<proteinExistence type="predicted"/>
<dbReference type="GO" id="GO:0016791">
    <property type="term" value="F:phosphatase activity"/>
    <property type="evidence" value="ECO:0007669"/>
    <property type="project" value="TreeGrafter"/>
</dbReference>
<dbReference type="InterPro" id="IPR004843">
    <property type="entry name" value="Calcineurin-like_PHP"/>
</dbReference>
<dbReference type="PANTHER" id="PTHR42850">
    <property type="entry name" value="METALLOPHOSPHOESTERASE"/>
    <property type="match status" value="1"/>
</dbReference>
<dbReference type="InterPro" id="IPR029052">
    <property type="entry name" value="Metallo-depent_PP-like"/>
</dbReference>
<dbReference type="SUPFAM" id="SSF56300">
    <property type="entry name" value="Metallo-dependent phosphatases"/>
    <property type="match status" value="1"/>
</dbReference>
<dbReference type="Proteomes" id="UP001220324">
    <property type="component" value="Unassembled WGS sequence"/>
</dbReference>
<evidence type="ECO:0000256" key="2">
    <source>
        <dbReference type="SAM" id="Phobius"/>
    </source>
</evidence>
<dbReference type="CDD" id="cd00144">
    <property type="entry name" value="MPP_PPP_family"/>
    <property type="match status" value="1"/>
</dbReference>